<accession>A0A2U3DAG0</accession>
<dbReference type="InterPro" id="IPR025158">
    <property type="entry name" value="Mg_chelat-rel_C"/>
</dbReference>
<dbReference type="CDD" id="cd00009">
    <property type="entry name" value="AAA"/>
    <property type="match status" value="1"/>
</dbReference>
<dbReference type="EMBL" id="MPDK01000005">
    <property type="protein sequence ID" value="PWI58266.1"/>
    <property type="molecule type" value="Genomic_DNA"/>
</dbReference>
<dbReference type="Pfam" id="PF13335">
    <property type="entry name" value="Mg_chelatase_C"/>
    <property type="match status" value="1"/>
</dbReference>
<dbReference type="GO" id="GO:0005524">
    <property type="term" value="F:ATP binding"/>
    <property type="evidence" value="ECO:0007669"/>
    <property type="project" value="UniProtKB-KW"/>
</dbReference>
<evidence type="ECO:0000313" key="5">
    <source>
        <dbReference type="EMBL" id="PWI58266.1"/>
    </source>
</evidence>
<evidence type="ECO:0000256" key="2">
    <source>
        <dbReference type="ARBA" id="ARBA00022741"/>
    </source>
</evidence>
<dbReference type="PRINTS" id="PR01657">
    <property type="entry name" value="MCMFAMILY"/>
</dbReference>
<dbReference type="InterPro" id="IPR004482">
    <property type="entry name" value="Mg_chelat-rel"/>
</dbReference>
<dbReference type="InterPro" id="IPR045006">
    <property type="entry name" value="CHLI-like"/>
</dbReference>
<sequence length="517" mass="57252">MYAVTYGIALYGIEGLVIGIETDVQTGLPSFEMVGLPASSIREAKERVRAALVNSGFTWPRSRITVSLTPADWKKEGSGLDLPIAIAILIASEQLAPIPHTTVLLGELALDGSVRTFKGLYASVKCASDLGAERIIFPITEGIEFDPPCDSILTVQIASLLETVQILKGHAIHRDDLNTPRSSVLIGAKTPRHEIISQLDDQFPDFHDIVGQEHAKRAMLISAIGGHHLLLYGPPGSGKSMLAERFASILPNLTRIEYAELRHIYSIAGFSLPEQPKRPFRSPHHTITAQGLLGGGSQPRPGEISLAHHGILFLDELPEFSRKALEGLRQPLEAKKITVSRSSYTMTFPCNFYFIAAMNPCPCGYHGYSSKIHHCRCSIRDIDRYRAKISGPVLDRIDMTLWVTPTPQTAWSNFTGTNELSSEVMRVMVQEAIEFKNERESSSHFTNSSFPQETVWSMFAFDKASQDLLLSAANRLHLSNRSLRKITEVARSIADLEHSIIVRVEHVAEALQYRSYT</sequence>
<organism evidence="5 6">
    <name type="scientific">Sulfoacidibacillus thermotolerans</name>
    <name type="common">Acidibacillus sulfuroxidans</name>
    <dbReference type="NCBI Taxonomy" id="1765684"/>
    <lineage>
        <taxon>Bacteria</taxon>
        <taxon>Bacillati</taxon>
        <taxon>Bacillota</taxon>
        <taxon>Bacilli</taxon>
        <taxon>Bacillales</taxon>
        <taxon>Alicyclobacillaceae</taxon>
        <taxon>Sulfoacidibacillus</taxon>
    </lineage>
</organism>
<comment type="caution">
    <text evidence="5">The sequence shown here is derived from an EMBL/GenBank/DDBJ whole genome shotgun (WGS) entry which is preliminary data.</text>
</comment>
<name>A0A2U3DAG0_SULT2</name>
<protein>
    <recommendedName>
        <fullName evidence="4">AAA+ ATPase domain-containing protein</fullName>
    </recommendedName>
</protein>
<comment type="similarity">
    <text evidence="1">Belongs to the Mg-chelatase subunits D/I family. ComM subfamily.</text>
</comment>
<dbReference type="PANTHER" id="PTHR32039">
    <property type="entry name" value="MAGNESIUM-CHELATASE SUBUNIT CHLI"/>
    <property type="match status" value="1"/>
</dbReference>
<dbReference type="NCBIfam" id="TIGR00368">
    <property type="entry name" value="YifB family Mg chelatase-like AAA ATPase"/>
    <property type="match status" value="1"/>
</dbReference>
<dbReference type="SUPFAM" id="SSF54211">
    <property type="entry name" value="Ribosomal protein S5 domain 2-like"/>
    <property type="match status" value="1"/>
</dbReference>
<keyword evidence="3" id="KW-0067">ATP-binding</keyword>
<dbReference type="InterPro" id="IPR003593">
    <property type="entry name" value="AAA+_ATPase"/>
</dbReference>
<dbReference type="InterPro" id="IPR000523">
    <property type="entry name" value="Mg_chelatse_chII-like_cat_dom"/>
</dbReference>
<dbReference type="InterPro" id="IPR014721">
    <property type="entry name" value="Ribsml_uS5_D2-typ_fold_subgr"/>
</dbReference>
<gene>
    <name evidence="5" type="ORF">BM613_04355</name>
</gene>
<dbReference type="Pfam" id="PF13541">
    <property type="entry name" value="ChlI"/>
    <property type="match status" value="1"/>
</dbReference>
<dbReference type="Pfam" id="PF01078">
    <property type="entry name" value="Mg_chelatase"/>
    <property type="match status" value="1"/>
</dbReference>
<evidence type="ECO:0000256" key="3">
    <source>
        <dbReference type="ARBA" id="ARBA00022840"/>
    </source>
</evidence>
<dbReference type="Gene3D" id="3.30.230.10">
    <property type="match status" value="1"/>
</dbReference>
<dbReference type="PANTHER" id="PTHR32039:SF7">
    <property type="entry name" value="COMPETENCE PROTEIN COMM"/>
    <property type="match status" value="1"/>
</dbReference>
<dbReference type="SMART" id="SM00382">
    <property type="entry name" value="AAA"/>
    <property type="match status" value="1"/>
</dbReference>
<dbReference type="InterPro" id="IPR020568">
    <property type="entry name" value="Ribosomal_Su5_D2-typ_SF"/>
</dbReference>
<evidence type="ECO:0000259" key="4">
    <source>
        <dbReference type="SMART" id="SM00382"/>
    </source>
</evidence>
<dbReference type="AlphaFoldDB" id="A0A2U3DAG0"/>
<dbReference type="GO" id="GO:0003677">
    <property type="term" value="F:DNA binding"/>
    <property type="evidence" value="ECO:0007669"/>
    <property type="project" value="InterPro"/>
</dbReference>
<keyword evidence="2" id="KW-0547">Nucleotide-binding</keyword>
<dbReference type="InterPro" id="IPR027417">
    <property type="entry name" value="P-loop_NTPase"/>
</dbReference>
<evidence type="ECO:0000256" key="1">
    <source>
        <dbReference type="ARBA" id="ARBA00006354"/>
    </source>
</evidence>
<dbReference type="Proteomes" id="UP000245380">
    <property type="component" value="Unassembled WGS sequence"/>
</dbReference>
<proteinExistence type="inferred from homology"/>
<evidence type="ECO:0000313" key="6">
    <source>
        <dbReference type="Proteomes" id="UP000245380"/>
    </source>
</evidence>
<keyword evidence="6" id="KW-1185">Reference proteome</keyword>
<feature type="domain" description="AAA+ ATPase" evidence="4">
    <location>
        <begin position="225"/>
        <end position="407"/>
    </location>
</feature>
<dbReference type="SUPFAM" id="SSF52540">
    <property type="entry name" value="P-loop containing nucleoside triphosphate hydrolases"/>
    <property type="match status" value="1"/>
</dbReference>
<dbReference type="Gene3D" id="3.40.50.300">
    <property type="entry name" value="P-loop containing nucleotide triphosphate hydrolases"/>
    <property type="match status" value="1"/>
</dbReference>
<reference evidence="5 6" key="1">
    <citation type="submission" date="2016-11" db="EMBL/GenBank/DDBJ databases">
        <title>Comparative genomics of Acidibacillus ferroxidans species.</title>
        <authorList>
            <person name="Oliveira G."/>
            <person name="Nunes G."/>
            <person name="Oliveira R."/>
            <person name="Araujo F."/>
            <person name="Salim A."/>
            <person name="Scholte L."/>
            <person name="Morais D."/>
            <person name="Nancucheo I."/>
            <person name="Johnson D.B."/>
            <person name="Grail B."/>
            <person name="Bittencourt J."/>
            <person name="Valadares R."/>
        </authorList>
    </citation>
    <scope>NUCLEOTIDE SEQUENCE [LARGE SCALE GENOMIC DNA]</scope>
    <source>
        <strain evidence="5 6">Y002</strain>
    </source>
</reference>
<dbReference type="InterPro" id="IPR001208">
    <property type="entry name" value="MCM_dom"/>
</dbReference>